<keyword evidence="3" id="KW-1185">Reference proteome</keyword>
<dbReference type="AlphaFoldDB" id="A0A1M5DQA3"/>
<proteinExistence type="predicted"/>
<keyword evidence="1" id="KW-0812">Transmembrane</keyword>
<name>A0A1M5DQA3_9BACT</name>
<feature type="transmembrane region" description="Helical" evidence="1">
    <location>
        <begin position="80"/>
        <end position="98"/>
    </location>
</feature>
<evidence type="ECO:0000256" key="1">
    <source>
        <dbReference type="SAM" id="Phobius"/>
    </source>
</evidence>
<accession>A0A1M5DQA3</accession>
<organism evidence="2 3">
    <name type="scientific">Flavisolibacter ginsengisoli DSM 18119</name>
    <dbReference type="NCBI Taxonomy" id="1121884"/>
    <lineage>
        <taxon>Bacteria</taxon>
        <taxon>Pseudomonadati</taxon>
        <taxon>Bacteroidota</taxon>
        <taxon>Chitinophagia</taxon>
        <taxon>Chitinophagales</taxon>
        <taxon>Chitinophagaceae</taxon>
        <taxon>Flavisolibacter</taxon>
    </lineage>
</organism>
<keyword evidence="1" id="KW-0472">Membrane</keyword>
<dbReference type="RefSeq" id="WP_072836432.1">
    <property type="nucleotide sequence ID" value="NZ_FQUU01000016.1"/>
</dbReference>
<sequence>MKLLIGQLAIIILVLGTTGLLYLTYSQASFEYTVLLVLWIVVVITLGIWTRANPKKAFLFILVFYTLSIAIKDALYGGEYILTILFHLYFVASMVIGMRGTREEYK</sequence>
<gene>
    <name evidence="2" type="ORF">SAMN02745131_03291</name>
</gene>
<feature type="transmembrane region" description="Helical" evidence="1">
    <location>
        <begin position="57"/>
        <end position="74"/>
    </location>
</feature>
<dbReference type="EMBL" id="FQUU01000016">
    <property type="protein sequence ID" value="SHF69169.1"/>
    <property type="molecule type" value="Genomic_DNA"/>
</dbReference>
<feature type="transmembrane region" description="Helical" evidence="1">
    <location>
        <begin position="32"/>
        <end position="50"/>
    </location>
</feature>
<evidence type="ECO:0000313" key="2">
    <source>
        <dbReference type="EMBL" id="SHF69169.1"/>
    </source>
</evidence>
<reference evidence="2 3" key="1">
    <citation type="submission" date="2016-11" db="EMBL/GenBank/DDBJ databases">
        <authorList>
            <person name="Jaros S."/>
            <person name="Januszkiewicz K."/>
            <person name="Wedrychowicz H."/>
        </authorList>
    </citation>
    <scope>NUCLEOTIDE SEQUENCE [LARGE SCALE GENOMIC DNA]</scope>
    <source>
        <strain evidence="2 3">DSM 18119</strain>
    </source>
</reference>
<dbReference type="STRING" id="1121884.SAMN02745131_03291"/>
<keyword evidence="1" id="KW-1133">Transmembrane helix</keyword>
<dbReference type="Proteomes" id="UP000184048">
    <property type="component" value="Unassembled WGS sequence"/>
</dbReference>
<protein>
    <submittedName>
        <fullName evidence="2">Uncharacterized protein</fullName>
    </submittedName>
</protein>
<evidence type="ECO:0000313" key="3">
    <source>
        <dbReference type="Proteomes" id="UP000184048"/>
    </source>
</evidence>